<reference evidence="2" key="1">
    <citation type="journal article" date="2020" name="Nature">
        <title>Giant virus diversity and host interactions through global metagenomics.</title>
        <authorList>
            <person name="Schulz F."/>
            <person name="Roux S."/>
            <person name="Paez-Espino D."/>
            <person name="Jungbluth S."/>
            <person name="Walsh D.A."/>
            <person name="Denef V.J."/>
            <person name="McMahon K.D."/>
            <person name="Konstantinidis K.T."/>
            <person name="Eloe-Fadrosh E.A."/>
            <person name="Kyrpides N.C."/>
            <person name="Woyke T."/>
        </authorList>
    </citation>
    <scope>NUCLEOTIDE SEQUENCE</scope>
    <source>
        <strain evidence="2">GVMAG-M-3300013006-15</strain>
    </source>
</reference>
<organism evidence="2">
    <name type="scientific">viral metagenome</name>
    <dbReference type="NCBI Taxonomy" id="1070528"/>
    <lineage>
        <taxon>unclassified sequences</taxon>
        <taxon>metagenomes</taxon>
        <taxon>organismal metagenomes</taxon>
    </lineage>
</organism>
<feature type="domain" description="Minor capsid protein P8 central region" evidence="1">
    <location>
        <begin position="55"/>
        <end position="170"/>
    </location>
</feature>
<dbReference type="Pfam" id="PF19065">
    <property type="entry name" value="P8_CR"/>
    <property type="match status" value="1"/>
</dbReference>
<dbReference type="AlphaFoldDB" id="A0A6C0BI82"/>
<proteinExistence type="predicted"/>
<dbReference type="EMBL" id="MN739162">
    <property type="protein sequence ID" value="QHS91441.1"/>
    <property type="molecule type" value="Genomic_DNA"/>
</dbReference>
<accession>A0A6C0BI82</accession>
<evidence type="ECO:0000259" key="1">
    <source>
        <dbReference type="Pfam" id="PF19065"/>
    </source>
</evidence>
<dbReference type="InterPro" id="IPR043916">
    <property type="entry name" value="P8_CR"/>
</dbReference>
<protein>
    <recommendedName>
        <fullName evidence="1">Minor capsid protein P8 central region domain-containing protein</fullName>
    </recommendedName>
</protein>
<name>A0A6C0BI82_9ZZZZ</name>
<evidence type="ECO:0000313" key="2">
    <source>
        <dbReference type="EMBL" id="QHS91441.1"/>
    </source>
</evidence>
<sequence>MTLIKKKKFPRLNIEMNGRINLDFTTGFTDQGITNQFTSATKLGDDVGRDLVKGTIEKNLLNQTYFSDANVQIIQNRLIYEVYQKSNGKYRIGPQSAENLLIIMRSMYFQYGKNLDYAIKEQITELNDYVIAFAVPKILSEADMYETYRKDITTLPVPMSRSVNLSQAGTKSRPLNPFF</sequence>